<evidence type="ECO:0000259" key="2">
    <source>
        <dbReference type="Pfam" id="PF12728"/>
    </source>
</evidence>
<keyword evidence="1" id="KW-0175">Coiled coil</keyword>
<proteinExistence type="predicted"/>
<keyword evidence="4" id="KW-1185">Reference proteome</keyword>
<name>A0ABX1CYA0_9FLAO</name>
<gene>
    <name evidence="3" type="ORF">HC175_02565</name>
</gene>
<dbReference type="InterPro" id="IPR009061">
    <property type="entry name" value="DNA-bd_dom_put_sf"/>
</dbReference>
<dbReference type="Pfam" id="PF12728">
    <property type="entry name" value="HTH_17"/>
    <property type="match status" value="1"/>
</dbReference>
<dbReference type="SUPFAM" id="SSF46955">
    <property type="entry name" value="Putative DNA-binding domain"/>
    <property type="match status" value="1"/>
</dbReference>
<accession>A0ABX1CYA0</accession>
<feature type="coiled-coil region" evidence="1">
    <location>
        <begin position="20"/>
        <end position="47"/>
    </location>
</feature>
<dbReference type="InterPro" id="IPR041657">
    <property type="entry name" value="HTH_17"/>
</dbReference>
<comment type="caution">
    <text evidence="3">The sequence shown here is derived from an EMBL/GenBank/DDBJ whole genome shotgun (WGS) entry which is preliminary data.</text>
</comment>
<dbReference type="RefSeq" id="WP_168136932.1">
    <property type="nucleotide sequence ID" value="NZ_JAAVJR010000001.1"/>
</dbReference>
<evidence type="ECO:0000313" key="3">
    <source>
        <dbReference type="EMBL" id="NJW51793.1"/>
    </source>
</evidence>
<evidence type="ECO:0000256" key="1">
    <source>
        <dbReference type="SAM" id="Coils"/>
    </source>
</evidence>
<organism evidence="3 4">
    <name type="scientific">Salinimicrobium oceani</name>
    <dbReference type="NCBI Taxonomy" id="2722702"/>
    <lineage>
        <taxon>Bacteria</taxon>
        <taxon>Pseudomonadati</taxon>
        <taxon>Bacteroidota</taxon>
        <taxon>Flavobacteriia</taxon>
        <taxon>Flavobacteriales</taxon>
        <taxon>Flavobacteriaceae</taxon>
        <taxon>Salinimicrobium</taxon>
    </lineage>
</organism>
<sequence>MENSVLIEKITQAQLIDFINQAVQNQFEELKQELHKVRDQEELLTRKEAANLLKIDSSTLWHWTKKGKLPSYGIGNRVYYKRSEIVESLVKFRH</sequence>
<protein>
    <submittedName>
        <fullName evidence="3">Helix-turn-helix domain-containing protein</fullName>
    </submittedName>
</protein>
<evidence type="ECO:0000313" key="4">
    <source>
        <dbReference type="Proteomes" id="UP000703674"/>
    </source>
</evidence>
<reference evidence="3 4" key="1">
    <citation type="submission" date="2020-03" db="EMBL/GenBank/DDBJ databases">
        <title>Salinimicrobium sp. nov, isolated from SCS.</title>
        <authorList>
            <person name="Cao W.R."/>
        </authorList>
    </citation>
    <scope>NUCLEOTIDE SEQUENCE [LARGE SCALE GENOMIC DNA]</scope>
    <source>
        <strain evidence="4">J15B91</strain>
    </source>
</reference>
<feature type="domain" description="Helix-turn-helix" evidence="2">
    <location>
        <begin position="43"/>
        <end position="87"/>
    </location>
</feature>
<dbReference type="Proteomes" id="UP000703674">
    <property type="component" value="Unassembled WGS sequence"/>
</dbReference>
<dbReference type="EMBL" id="JAAVJR010000001">
    <property type="protein sequence ID" value="NJW51793.1"/>
    <property type="molecule type" value="Genomic_DNA"/>
</dbReference>